<evidence type="ECO:0000313" key="6">
    <source>
        <dbReference type="EMBL" id="KAK6617718.1"/>
    </source>
</evidence>
<feature type="region of interest" description="Disordered" evidence="4">
    <location>
        <begin position="153"/>
        <end position="177"/>
    </location>
</feature>
<proteinExistence type="predicted"/>
<organism evidence="6 7">
    <name type="scientific">Polyplax serrata</name>
    <name type="common">Common mouse louse</name>
    <dbReference type="NCBI Taxonomy" id="468196"/>
    <lineage>
        <taxon>Eukaryota</taxon>
        <taxon>Metazoa</taxon>
        <taxon>Ecdysozoa</taxon>
        <taxon>Arthropoda</taxon>
        <taxon>Hexapoda</taxon>
        <taxon>Insecta</taxon>
        <taxon>Pterygota</taxon>
        <taxon>Neoptera</taxon>
        <taxon>Paraneoptera</taxon>
        <taxon>Psocodea</taxon>
        <taxon>Troctomorpha</taxon>
        <taxon>Phthiraptera</taxon>
        <taxon>Anoplura</taxon>
        <taxon>Polyplacidae</taxon>
        <taxon>Polyplax</taxon>
    </lineage>
</organism>
<accession>A0AAN8S2P2</accession>
<keyword evidence="3" id="KW-0325">Glycoprotein</keyword>
<keyword evidence="1" id="KW-0677">Repeat</keyword>
<dbReference type="EMBL" id="JAWJWE010000043">
    <property type="protein sequence ID" value="KAK6617718.1"/>
    <property type="molecule type" value="Genomic_DNA"/>
</dbReference>
<evidence type="ECO:0000256" key="2">
    <source>
        <dbReference type="ARBA" id="ARBA00022837"/>
    </source>
</evidence>
<keyword evidence="2" id="KW-0106">Calcium</keyword>
<protein>
    <recommendedName>
        <fullName evidence="5">Thrombospondin-like N-terminal domain-containing protein</fullName>
    </recommendedName>
</protein>
<dbReference type="Pfam" id="PF02210">
    <property type="entry name" value="Laminin_G_2"/>
    <property type="match status" value="1"/>
</dbReference>
<evidence type="ECO:0000259" key="5">
    <source>
        <dbReference type="SMART" id="SM00210"/>
    </source>
</evidence>
<reference evidence="6 7" key="1">
    <citation type="submission" date="2023-10" db="EMBL/GenBank/DDBJ databases">
        <title>Genomes of two closely related lineages of the louse Polyplax serrata with different host specificities.</title>
        <authorList>
            <person name="Martinu J."/>
            <person name="Tarabai H."/>
            <person name="Stefka J."/>
            <person name="Hypsa V."/>
        </authorList>
    </citation>
    <scope>NUCLEOTIDE SEQUENCE [LARGE SCALE GENOMIC DNA]</scope>
    <source>
        <strain evidence="6">HR10_N</strain>
    </source>
</reference>
<evidence type="ECO:0000256" key="3">
    <source>
        <dbReference type="ARBA" id="ARBA00023180"/>
    </source>
</evidence>
<dbReference type="Gene3D" id="2.60.120.200">
    <property type="match status" value="1"/>
</dbReference>
<sequence>MQKLKLGYSTRDYRDLKLPQSVFQKAVQLLRHNPEFTLSASLRQEIANSGSIISFSHGFNRYLELQSSGRKDEIRLHYTSQLDDVVHVEAFPYRLADNSWHKLAVTVSGSQVELLVDCHPLYRRLLQRTPDTNFTLPQLTLWVGQRNNRHSLFKASSDHRKGEKGGDDIAPEGLIHA</sequence>
<dbReference type="AlphaFoldDB" id="A0AAN8S2P2"/>
<dbReference type="PANTHER" id="PTHR24042:SF5">
    <property type="entry name" value="EGF-LIKE CALCIUM-BINDING DOMAIN-CONTAINING PROTEIN"/>
    <property type="match status" value="1"/>
</dbReference>
<comment type="caution">
    <text evidence="6">The sequence shown here is derived from an EMBL/GenBank/DDBJ whole genome shotgun (WGS) entry which is preliminary data.</text>
</comment>
<dbReference type="GO" id="GO:0005615">
    <property type="term" value="C:extracellular space"/>
    <property type="evidence" value="ECO:0007669"/>
    <property type="project" value="TreeGrafter"/>
</dbReference>
<evidence type="ECO:0000313" key="7">
    <source>
        <dbReference type="Proteomes" id="UP001372834"/>
    </source>
</evidence>
<name>A0AAN8S2P2_POLSC</name>
<feature type="compositionally biased region" description="Basic and acidic residues" evidence="4">
    <location>
        <begin position="156"/>
        <end position="167"/>
    </location>
</feature>
<dbReference type="Proteomes" id="UP001372834">
    <property type="component" value="Unassembled WGS sequence"/>
</dbReference>
<feature type="domain" description="Thrombospondin-like N-terminal" evidence="5">
    <location>
        <begin position="1"/>
        <end position="166"/>
    </location>
</feature>
<dbReference type="SMART" id="SM00210">
    <property type="entry name" value="TSPN"/>
    <property type="match status" value="1"/>
</dbReference>
<gene>
    <name evidence="6" type="ORF">RUM43_013946</name>
</gene>
<dbReference type="InterPro" id="IPR001791">
    <property type="entry name" value="Laminin_G"/>
</dbReference>
<dbReference type="GO" id="GO:0008201">
    <property type="term" value="F:heparin binding"/>
    <property type="evidence" value="ECO:0007669"/>
    <property type="project" value="TreeGrafter"/>
</dbReference>
<evidence type="ECO:0000256" key="4">
    <source>
        <dbReference type="SAM" id="MobiDB-lite"/>
    </source>
</evidence>
<dbReference type="InterPro" id="IPR048287">
    <property type="entry name" value="TSPN-like_N"/>
</dbReference>
<dbReference type="PANTHER" id="PTHR24042">
    <property type="entry name" value="NEL HOMOLOG"/>
    <property type="match status" value="1"/>
</dbReference>
<dbReference type="InterPro" id="IPR051586">
    <property type="entry name" value="PKC-binding_NELL"/>
</dbReference>
<evidence type="ECO:0000256" key="1">
    <source>
        <dbReference type="ARBA" id="ARBA00022737"/>
    </source>
</evidence>
<dbReference type="InterPro" id="IPR013320">
    <property type="entry name" value="ConA-like_dom_sf"/>
</dbReference>
<dbReference type="SUPFAM" id="SSF49899">
    <property type="entry name" value="Concanavalin A-like lectins/glucanases"/>
    <property type="match status" value="1"/>
</dbReference>